<dbReference type="Proteomes" id="UP000800093">
    <property type="component" value="Unassembled WGS sequence"/>
</dbReference>
<dbReference type="CDD" id="cd05188">
    <property type="entry name" value="MDR"/>
    <property type="match status" value="1"/>
</dbReference>
<feature type="domain" description="Enoyl reductase (ER)" evidence="1">
    <location>
        <begin position="12"/>
        <end position="351"/>
    </location>
</feature>
<name>A0A9P4N1A4_9PLEO</name>
<dbReference type="SUPFAM" id="SSF51735">
    <property type="entry name" value="NAD(P)-binding Rossmann-fold domains"/>
    <property type="match status" value="1"/>
</dbReference>
<organism evidence="2 3">
    <name type="scientific">Lojkania enalia</name>
    <dbReference type="NCBI Taxonomy" id="147567"/>
    <lineage>
        <taxon>Eukaryota</taxon>
        <taxon>Fungi</taxon>
        <taxon>Dikarya</taxon>
        <taxon>Ascomycota</taxon>
        <taxon>Pezizomycotina</taxon>
        <taxon>Dothideomycetes</taxon>
        <taxon>Pleosporomycetidae</taxon>
        <taxon>Pleosporales</taxon>
        <taxon>Pleosporales incertae sedis</taxon>
        <taxon>Lojkania</taxon>
    </lineage>
</organism>
<proteinExistence type="predicted"/>
<dbReference type="SUPFAM" id="SSF50129">
    <property type="entry name" value="GroES-like"/>
    <property type="match status" value="1"/>
</dbReference>
<dbReference type="GO" id="GO:0016491">
    <property type="term" value="F:oxidoreductase activity"/>
    <property type="evidence" value="ECO:0007669"/>
    <property type="project" value="InterPro"/>
</dbReference>
<dbReference type="Gene3D" id="3.40.50.720">
    <property type="entry name" value="NAD(P)-binding Rossmann-like Domain"/>
    <property type="match status" value="1"/>
</dbReference>
<dbReference type="OrthoDB" id="449487at2759"/>
<dbReference type="InterPro" id="IPR020843">
    <property type="entry name" value="ER"/>
</dbReference>
<evidence type="ECO:0000313" key="3">
    <source>
        <dbReference type="Proteomes" id="UP000800093"/>
    </source>
</evidence>
<dbReference type="InterPro" id="IPR013154">
    <property type="entry name" value="ADH-like_N"/>
</dbReference>
<dbReference type="PANTHER" id="PTHR45033:SF3">
    <property type="entry name" value="DEHYDROGENASE, PUTATIVE (AFU_ORTHOLOGUE AFUA_2G13270)-RELATED"/>
    <property type="match status" value="1"/>
</dbReference>
<sequence length="363" mass="38473">MPSAITIKQVPGKPGQVYYPLEKITIDAPTPSDTQVVVSITGAALNHRDLFIRQHLYPGTTFGVPLLADGAGIVTSTGSSPEAKKWLNKRVILNPGTGWKDSPEGPESPKGYAIMGGTKSNPAGTLAEVVLLEASELEEAPEHLSDAEAAALPLTGLTAWRALFTKSGNAKPGHNILLTGIGGGVALMALSFAVAQGCNVFVTSGNEEKIRKAKQLGAAGGVIYKQEGWEKKLQEILPKERKWLDAIIDGAGGDVVTKGTRLLKAGGIISVYGMTISPKMDFLMSAVLRNIEVRGSTMGSRKEFADMVEFVKRKNLKPIVSRTVHGLDNIVAIDGLFEDMKNASQFGKLVVTIGKGSGTESKL</sequence>
<dbReference type="FunFam" id="3.40.50.720:FF:000481">
    <property type="entry name" value="Alcohol dehydrogenase, variant"/>
    <property type="match status" value="1"/>
</dbReference>
<dbReference type="InterPro" id="IPR011032">
    <property type="entry name" value="GroES-like_sf"/>
</dbReference>
<accession>A0A9P4N1A4</accession>
<dbReference type="EMBL" id="ML986644">
    <property type="protein sequence ID" value="KAF2262152.1"/>
    <property type="molecule type" value="Genomic_DNA"/>
</dbReference>
<dbReference type="Pfam" id="PF08240">
    <property type="entry name" value="ADH_N"/>
    <property type="match status" value="1"/>
</dbReference>
<dbReference type="AlphaFoldDB" id="A0A9P4N1A4"/>
<dbReference type="InterPro" id="IPR036291">
    <property type="entry name" value="NAD(P)-bd_dom_sf"/>
</dbReference>
<dbReference type="PANTHER" id="PTHR45033">
    <property type="match status" value="1"/>
</dbReference>
<dbReference type="Pfam" id="PF00107">
    <property type="entry name" value="ADH_zinc_N"/>
    <property type="match status" value="1"/>
</dbReference>
<dbReference type="Gene3D" id="3.90.180.10">
    <property type="entry name" value="Medium-chain alcohol dehydrogenases, catalytic domain"/>
    <property type="match status" value="1"/>
</dbReference>
<reference evidence="3" key="1">
    <citation type="journal article" date="2020" name="Stud. Mycol.">
        <title>101 Dothideomycetes genomes: A test case for predicting lifestyles and emergence of pathogens.</title>
        <authorList>
            <person name="Haridas S."/>
            <person name="Albert R."/>
            <person name="Binder M."/>
            <person name="Bloem J."/>
            <person name="LaButti K."/>
            <person name="Salamov A."/>
            <person name="Andreopoulos B."/>
            <person name="Baker S."/>
            <person name="Barry K."/>
            <person name="Bills G."/>
            <person name="Bluhm B."/>
            <person name="Cannon C."/>
            <person name="Castanera R."/>
            <person name="Culley D."/>
            <person name="Daum C."/>
            <person name="Ezra D."/>
            <person name="Gonzalez J."/>
            <person name="Henrissat B."/>
            <person name="Kuo A."/>
            <person name="Liang C."/>
            <person name="Lipzen A."/>
            <person name="Lutzoni F."/>
            <person name="Magnuson J."/>
            <person name="Mondo S."/>
            <person name="Nolan M."/>
            <person name="Ohm R."/>
            <person name="Pangilinan J."/>
            <person name="Park H.-J."/>
            <person name="Ramirez L."/>
            <person name="Alfaro M."/>
            <person name="Sun H."/>
            <person name="Tritt A."/>
            <person name="Yoshinaga Y."/>
            <person name="Zwiers L.-H."/>
            <person name="Turgeon B."/>
            <person name="Goodwin S."/>
            <person name="Spatafora J."/>
            <person name="Crous P."/>
            <person name="Grigoriev I."/>
        </authorList>
    </citation>
    <scope>NUCLEOTIDE SEQUENCE [LARGE SCALE GENOMIC DNA]</scope>
    <source>
        <strain evidence="3">CBS 304.66</strain>
    </source>
</reference>
<gene>
    <name evidence="2" type="ORF">CC78DRAFT_520601</name>
</gene>
<evidence type="ECO:0000259" key="1">
    <source>
        <dbReference type="SMART" id="SM00829"/>
    </source>
</evidence>
<dbReference type="InterPro" id="IPR052711">
    <property type="entry name" value="Zinc_ADH-like"/>
</dbReference>
<comment type="caution">
    <text evidence="2">The sequence shown here is derived from an EMBL/GenBank/DDBJ whole genome shotgun (WGS) entry which is preliminary data.</text>
</comment>
<dbReference type="SMART" id="SM00829">
    <property type="entry name" value="PKS_ER"/>
    <property type="match status" value="1"/>
</dbReference>
<protein>
    <submittedName>
        <fullName evidence="2">NAD(P)-binding protein</fullName>
    </submittedName>
</protein>
<dbReference type="InterPro" id="IPR013149">
    <property type="entry name" value="ADH-like_C"/>
</dbReference>
<evidence type="ECO:0000313" key="2">
    <source>
        <dbReference type="EMBL" id="KAF2262152.1"/>
    </source>
</evidence>
<keyword evidence="3" id="KW-1185">Reference proteome</keyword>